<keyword evidence="3" id="KW-0732">Signal</keyword>
<reference evidence="4" key="1">
    <citation type="journal article" date="2023" name="Mol. Phylogenet. Evol.">
        <title>Genome-scale phylogeny and comparative genomics of the fungal order Sordariales.</title>
        <authorList>
            <person name="Hensen N."/>
            <person name="Bonometti L."/>
            <person name="Westerberg I."/>
            <person name="Brannstrom I.O."/>
            <person name="Guillou S."/>
            <person name="Cros-Aarteil S."/>
            <person name="Calhoun S."/>
            <person name="Haridas S."/>
            <person name="Kuo A."/>
            <person name="Mondo S."/>
            <person name="Pangilinan J."/>
            <person name="Riley R."/>
            <person name="LaButti K."/>
            <person name="Andreopoulos B."/>
            <person name="Lipzen A."/>
            <person name="Chen C."/>
            <person name="Yan M."/>
            <person name="Daum C."/>
            <person name="Ng V."/>
            <person name="Clum A."/>
            <person name="Steindorff A."/>
            <person name="Ohm R.A."/>
            <person name="Martin F."/>
            <person name="Silar P."/>
            <person name="Natvig D.O."/>
            <person name="Lalanne C."/>
            <person name="Gautier V."/>
            <person name="Ament-Velasquez S.L."/>
            <person name="Kruys A."/>
            <person name="Hutchinson M.I."/>
            <person name="Powell A.J."/>
            <person name="Barry K."/>
            <person name="Miller A.N."/>
            <person name="Grigoriev I.V."/>
            <person name="Debuchy R."/>
            <person name="Gladieux P."/>
            <person name="Hiltunen Thoren M."/>
            <person name="Johannesson H."/>
        </authorList>
    </citation>
    <scope>NUCLEOTIDE SEQUENCE</scope>
    <source>
        <strain evidence="4">PSN324</strain>
    </source>
</reference>
<feature type="region of interest" description="Disordered" evidence="1">
    <location>
        <begin position="203"/>
        <end position="278"/>
    </location>
</feature>
<feature type="transmembrane region" description="Helical" evidence="2">
    <location>
        <begin position="282"/>
        <end position="305"/>
    </location>
</feature>
<evidence type="ECO:0000256" key="1">
    <source>
        <dbReference type="SAM" id="MobiDB-lite"/>
    </source>
</evidence>
<feature type="signal peptide" evidence="3">
    <location>
        <begin position="1"/>
        <end position="29"/>
    </location>
</feature>
<gene>
    <name evidence="4" type="ORF">QBC42DRAFT_247728</name>
</gene>
<reference evidence="4" key="2">
    <citation type="submission" date="2023-06" db="EMBL/GenBank/DDBJ databases">
        <authorList>
            <consortium name="Lawrence Berkeley National Laboratory"/>
            <person name="Mondo S.J."/>
            <person name="Hensen N."/>
            <person name="Bonometti L."/>
            <person name="Westerberg I."/>
            <person name="Brannstrom I.O."/>
            <person name="Guillou S."/>
            <person name="Cros-Aarteil S."/>
            <person name="Calhoun S."/>
            <person name="Haridas S."/>
            <person name="Kuo A."/>
            <person name="Pangilinan J."/>
            <person name="Riley R."/>
            <person name="Labutti K."/>
            <person name="Andreopoulos B."/>
            <person name="Lipzen A."/>
            <person name="Chen C."/>
            <person name="Yanf M."/>
            <person name="Daum C."/>
            <person name="Ng V."/>
            <person name="Clum A."/>
            <person name="Steindorff A."/>
            <person name="Ohm R."/>
            <person name="Martin F."/>
            <person name="Silar P."/>
            <person name="Natvig D."/>
            <person name="Lalanne C."/>
            <person name="Gautier V."/>
            <person name="Ament-Velasquez S.L."/>
            <person name="Kruys A."/>
            <person name="Hutchinson M.I."/>
            <person name="Powell A.J."/>
            <person name="Barry K."/>
            <person name="Miller A.N."/>
            <person name="Grigoriev I.V."/>
            <person name="Debuchy R."/>
            <person name="Gladieux P."/>
            <person name="Thoren M.H."/>
            <person name="Johannesson H."/>
        </authorList>
    </citation>
    <scope>NUCLEOTIDE SEQUENCE</scope>
    <source>
        <strain evidence="4">PSN324</strain>
    </source>
</reference>
<evidence type="ECO:0000256" key="2">
    <source>
        <dbReference type="SAM" id="Phobius"/>
    </source>
</evidence>
<feature type="chain" id="PRO_5043653615" evidence="3">
    <location>
        <begin position="30"/>
        <end position="470"/>
    </location>
</feature>
<keyword evidence="2" id="KW-0472">Membrane</keyword>
<accession>A0AAV9I4P7</accession>
<protein>
    <submittedName>
        <fullName evidence="4">Uncharacterized protein</fullName>
    </submittedName>
</protein>
<evidence type="ECO:0000256" key="3">
    <source>
        <dbReference type="SAM" id="SignalP"/>
    </source>
</evidence>
<keyword evidence="5" id="KW-1185">Reference proteome</keyword>
<proteinExistence type="predicted"/>
<feature type="region of interest" description="Disordered" evidence="1">
    <location>
        <begin position="314"/>
        <end position="346"/>
    </location>
</feature>
<keyword evidence="2" id="KW-0812">Transmembrane</keyword>
<evidence type="ECO:0000313" key="4">
    <source>
        <dbReference type="EMBL" id="KAK4466402.1"/>
    </source>
</evidence>
<feature type="compositionally biased region" description="Low complexity" evidence="1">
    <location>
        <begin position="203"/>
        <end position="221"/>
    </location>
</feature>
<feature type="compositionally biased region" description="Polar residues" evidence="1">
    <location>
        <begin position="151"/>
        <end position="190"/>
    </location>
</feature>
<feature type="region of interest" description="Disordered" evidence="1">
    <location>
        <begin position="150"/>
        <end position="190"/>
    </location>
</feature>
<feature type="compositionally biased region" description="Pro residues" evidence="1">
    <location>
        <begin position="222"/>
        <end position="231"/>
    </location>
</feature>
<feature type="compositionally biased region" description="Basic and acidic residues" evidence="1">
    <location>
        <begin position="437"/>
        <end position="451"/>
    </location>
</feature>
<organism evidence="4 5">
    <name type="scientific">Cladorrhinum samala</name>
    <dbReference type="NCBI Taxonomy" id="585594"/>
    <lineage>
        <taxon>Eukaryota</taxon>
        <taxon>Fungi</taxon>
        <taxon>Dikarya</taxon>
        <taxon>Ascomycota</taxon>
        <taxon>Pezizomycotina</taxon>
        <taxon>Sordariomycetes</taxon>
        <taxon>Sordariomycetidae</taxon>
        <taxon>Sordariales</taxon>
        <taxon>Podosporaceae</taxon>
        <taxon>Cladorrhinum</taxon>
    </lineage>
</organism>
<dbReference type="EMBL" id="MU864932">
    <property type="protein sequence ID" value="KAK4466402.1"/>
    <property type="molecule type" value="Genomic_DNA"/>
</dbReference>
<sequence>MGSVSFRSCKMLLLIPLSLLSIGSQSASAAAPYCVWPGGGVASKTDLGICLDSHGNKTGFCCGPGHFCLANNLCVGSDNQFYRGGCTDDIWFSPNCTSVCGDLQHAQSSAPVSHCPKDKQGDRPWVCGNDLSACQSDGQVFELSDDMSVAGTVTQPSPESGEVSSQQLQTSSRAPSASASQVSATKTSSVGASFSKASATSTALGVQSSSTPALTSAMPAPTLLPPTPPPGNTVTSLPSPEIFLPPGVETAPPPSPSNTSEVLPKPTGPSPPSGPSSSSKNLITIGLGIGAGAIMLAGSVLAFVFARKRHRQRHAVRAETPPLMDLPDFSNSHKPGSSGGSSGDGCAASVGAGRFYGPTDDWSGGRGGRGGNDYEMKFNANRNEFTRPVRGNKFAGPRDGSQGSGVGVENSGDVKHSTSGRRIPVDSYTAGLPGVHRVREEQEKQQEDPQKQVRWGSVRKEDDDTVYEMA</sequence>
<keyword evidence="2" id="KW-1133">Transmembrane helix</keyword>
<evidence type="ECO:0000313" key="5">
    <source>
        <dbReference type="Proteomes" id="UP001321749"/>
    </source>
</evidence>
<feature type="region of interest" description="Disordered" evidence="1">
    <location>
        <begin position="387"/>
        <end position="470"/>
    </location>
</feature>
<dbReference type="AlphaFoldDB" id="A0AAV9I4P7"/>
<dbReference type="Proteomes" id="UP001321749">
    <property type="component" value="Unassembled WGS sequence"/>
</dbReference>
<name>A0AAV9I4P7_9PEZI</name>
<comment type="caution">
    <text evidence="4">The sequence shown here is derived from an EMBL/GenBank/DDBJ whole genome shotgun (WGS) entry which is preliminary data.</text>
</comment>